<gene>
    <name evidence="5" type="ORF">IO98_05050</name>
</gene>
<keyword evidence="6" id="KW-1185">Reference proteome</keyword>
<evidence type="ECO:0000313" key="5">
    <source>
        <dbReference type="EMBL" id="KEZ91125.1"/>
    </source>
</evidence>
<dbReference type="PANTHER" id="PTHR43312">
    <property type="entry name" value="D-THREO-ALDOSE 1-DEHYDROGENASE"/>
    <property type="match status" value="1"/>
</dbReference>
<dbReference type="GO" id="GO:0046872">
    <property type="term" value="F:metal ion binding"/>
    <property type="evidence" value="ECO:0007669"/>
    <property type="project" value="UniProtKB-KW"/>
</dbReference>
<dbReference type="GO" id="GO:0051536">
    <property type="term" value="F:iron-sulfur cluster binding"/>
    <property type="evidence" value="ECO:0007669"/>
    <property type="project" value="UniProtKB-KW"/>
</dbReference>
<protein>
    <submittedName>
        <fullName evidence="5">Aldo/keto reductase</fullName>
    </submittedName>
</protein>
<dbReference type="InterPro" id="IPR017896">
    <property type="entry name" value="4Fe4S_Fe-S-bd"/>
</dbReference>
<dbReference type="EMBL" id="JPME01000007">
    <property type="protein sequence ID" value="KEZ91125.1"/>
    <property type="molecule type" value="Genomic_DNA"/>
</dbReference>
<dbReference type="SUPFAM" id="SSF51430">
    <property type="entry name" value="NAD(P)-linked oxidoreductase"/>
    <property type="match status" value="1"/>
</dbReference>
<reference evidence="5 6" key="1">
    <citation type="submission" date="2014-07" db="EMBL/GenBank/DDBJ databases">
        <title>Draft genome of Clostridium celerecrescens 152B isolated from sediments associated with methane hydrate from Krishna Godavari basin.</title>
        <authorList>
            <person name="Honkalas V.S."/>
            <person name="Dabir A.P."/>
            <person name="Arora P."/>
            <person name="Dhakephalkar P.K."/>
        </authorList>
    </citation>
    <scope>NUCLEOTIDE SEQUENCE [LARGE SCALE GENOMIC DNA]</scope>
    <source>
        <strain evidence="5 6">152B</strain>
    </source>
</reference>
<dbReference type="InterPro" id="IPR023210">
    <property type="entry name" value="NADP_OxRdtase_dom"/>
</dbReference>
<keyword evidence="3" id="KW-0411">Iron-sulfur</keyword>
<dbReference type="Pfam" id="PF00248">
    <property type="entry name" value="Aldo_ket_red"/>
    <property type="match status" value="1"/>
</dbReference>
<accession>A0A084JQ91</accession>
<proteinExistence type="predicted"/>
<dbReference type="PROSITE" id="PS51379">
    <property type="entry name" value="4FE4S_FER_2"/>
    <property type="match status" value="1"/>
</dbReference>
<dbReference type="STRING" id="29354.IO98_05050"/>
<evidence type="ECO:0000259" key="4">
    <source>
        <dbReference type="PROSITE" id="PS51379"/>
    </source>
</evidence>
<dbReference type="Gene3D" id="3.20.20.100">
    <property type="entry name" value="NADP-dependent oxidoreductase domain"/>
    <property type="match status" value="1"/>
</dbReference>
<dbReference type="OrthoDB" id="9773828at2"/>
<dbReference type="InterPro" id="IPR036812">
    <property type="entry name" value="NAD(P)_OxRdtase_dom_sf"/>
</dbReference>
<feature type="domain" description="4Fe-4S ferredoxin-type" evidence="4">
    <location>
        <begin position="342"/>
        <end position="371"/>
    </location>
</feature>
<evidence type="ECO:0000256" key="1">
    <source>
        <dbReference type="ARBA" id="ARBA00022723"/>
    </source>
</evidence>
<keyword evidence="1" id="KW-0479">Metal-binding</keyword>
<keyword evidence="2" id="KW-0408">Iron</keyword>
<comment type="caution">
    <text evidence="5">The sequence shown here is derived from an EMBL/GenBank/DDBJ whole genome shotgun (WGS) entry which is preliminary data.</text>
</comment>
<evidence type="ECO:0000256" key="2">
    <source>
        <dbReference type="ARBA" id="ARBA00023004"/>
    </source>
</evidence>
<evidence type="ECO:0000256" key="3">
    <source>
        <dbReference type="ARBA" id="ARBA00023014"/>
    </source>
</evidence>
<dbReference type="SUPFAM" id="SSF46548">
    <property type="entry name" value="alpha-helical ferredoxin"/>
    <property type="match status" value="1"/>
</dbReference>
<dbReference type="AlphaFoldDB" id="A0A084JQ91"/>
<dbReference type="PROSITE" id="PS00198">
    <property type="entry name" value="4FE4S_FER_1"/>
    <property type="match status" value="1"/>
</dbReference>
<dbReference type="InterPro" id="IPR017900">
    <property type="entry name" value="4Fe4S_Fe_S_CS"/>
</dbReference>
<dbReference type="Proteomes" id="UP000028525">
    <property type="component" value="Unassembled WGS sequence"/>
</dbReference>
<dbReference type="InterPro" id="IPR053135">
    <property type="entry name" value="AKR2_Oxidoreductase"/>
</dbReference>
<dbReference type="PANTHER" id="PTHR43312:SF1">
    <property type="entry name" value="NADP-DEPENDENT OXIDOREDUCTASE DOMAIN-CONTAINING PROTEIN"/>
    <property type="match status" value="1"/>
</dbReference>
<evidence type="ECO:0000313" key="6">
    <source>
        <dbReference type="Proteomes" id="UP000028525"/>
    </source>
</evidence>
<sequence length="379" mass="42366">MEYREVGKTGKQASVIGLGCEHLDGKSYEQVKETIDAALEYGVNLMDVFMPGTEVRENIAKALGNKRDQVMIQGHIGSTNVNMQYDISRDMPVVKQYFEELLRIFGYIDFGMMFFIDSEQDYKNVFETDFVTYVERLKQKGDIRHIGFSSHNPETAMKVIQTGVPEMMMFSINPAFDMLSSKASIFDCLDNGFQAGVYNGIDPKRAELYKLCTQKQVGITVMKTFGGGKLLSPEHTPYSKPMTSQQCVHYALSRPAVTSVLTGCKTRAEVNDTMSYLTASDSDKDYTWIYNEVHSAFDGNCVYCGHCQPCPSEIDIAAVNKYLDIARLDKEAVPPSIRSHYQSLSHRGDECIACGSCESRCPFGVPIIKNMIEADSLLG</sequence>
<dbReference type="CDD" id="cd19100">
    <property type="entry name" value="AKR_unchar"/>
    <property type="match status" value="1"/>
</dbReference>
<name>A0A084JQ91_9FIRM</name>
<dbReference type="RefSeq" id="WP_038278558.1">
    <property type="nucleotide sequence ID" value="NZ_JPME01000007.1"/>
</dbReference>
<organism evidence="5 6">
    <name type="scientific">Lacrimispora celerecrescens</name>
    <dbReference type="NCBI Taxonomy" id="29354"/>
    <lineage>
        <taxon>Bacteria</taxon>
        <taxon>Bacillati</taxon>
        <taxon>Bacillota</taxon>
        <taxon>Clostridia</taxon>
        <taxon>Lachnospirales</taxon>
        <taxon>Lachnospiraceae</taxon>
        <taxon>Lacrimispora</taxon>
    </lineage>
</organism>